<proteinExistence type="predicted"/>
<dbReference type="KEGG" id="afri:E3E15_03000"/>
<dbReference type="AlphaFoldDB" id="A0A6M3HT96"/>
<accession>A0A6M3HT96</accession>
<feature type="signal peptide" evidence="1">
    <location>
        <begin position="1"/>
        <end position="21"/>
    </location>
</feature>
<gene>
    <name evidence="2" type="ORF">E3E15_03000</name>
</gene>
<reference evidence="2 3" key="1">
    <citation type="submission" date="2019-03" db="EMBL/GenBank/DDBJ databases">
        <title>Complete Genome Sequence of Allofrancisella frigidaquae Strain SYSU 10HL1970 Isolated from Water-Cooling Systems in China.</title>
        <authorList>
            <person name="Ohrman C."/>
            <person name="Uneklint I."/>
            <person name="Sjodin A."/>
        </authorList>
    </citation>
    <scope>NUCLEOTIDE SEQUENCE [LARGE SCALE GENOMIC DNA]</scope>
    <source>
        <strain evidence="2 3">SYSU 10HL1970</strain>
    </source>
</reference>
<sequence length="184" mass="20114">MKKNILVISTMILSSFSFLLANDVNKNTINITGFQNNKNEIKVDGNNNQKIIVAISEVNGKNKFFREFEVTEKDNSKLLNSSSNINADISVNRSLSGNILVTNNTDSLVVYKYEKDNGGFISVDAPAHQTTGGGIILKKKLSNLNSHSQVWSEAYAWNAQVNQLTQVPGKGGWIVTNTSDSSAS</sequence>
<keyword evidence="1" id="KW-0732">Signal</keyword>
<organism evidence="2 3">
    <name type="scientific">Allofrancisella frigidaquae</name>
    <dbReference type="NCBI Taxonomy" id="1085644"/>
    <lineage>
        <taxon>Bacteria</taxon>
        <taxon>Pseudomonadati</taxon>
        <taxon>Pseudomonadota</taxon>
        <taxon>Gammaproteobacteria</taxon>
        <taxon>Thiotrichales</taxon>
        <taxon>Francisellaceae</taxon>
        <taxon>Allofrancisella</taxon>
    </lineage>
</organism>
<dbReference type="EMBL" id="CP038017">
    <property type="protein sequence ID" value="QIV94379.1"/>
    <property type="molecule type" value="Genomic_DNA"/>
</dbReference>
<protein>
    <submittedName>
        <fullName evidence="2">Uncharacterized protein</fullName>
    </submittedName>
</protein>
<evidence type="ECO:0000313" key="2">
    <source>
        <dbReference type="EMBL" id="QIV94379.1"/>
    </source>
</evidence>
<dbReference type="Proteomes" id="UP000503320">
    <property type="component" value="Chromosome"/>
</dbReference>
<evidence type="ECO:0000256" key="1">
    <source>
        <dbReference type="SAM" id="SignalP"/>
    </source>
</evidence>
<dbReference type="RefSeq" id="WP_172106540.1">
    <property type="nucleotide sequence ID" value="NZ_CP038017.1"/>
</dbReference>
<evidence type="ECO:0000313" key="3">
    <source>
        <dbReference type="Proteomes" id="UP000503320"/>
    </source>
</evidence>
<keyword evidence="3" id="KW-1185">Reference proteome</keyword>
<feature type="chain" id="PRO_5026839112" evidence="1">
    <location>
        <begin position="22"/>
        <end position="184"/>
    </location>
</feature>
<name>A0A6M3HT96_9GAMM</name>